<dbReference type="InterPro" id="IPR003439">
    <property type="entry name" value="ABC_transporter-like_ATP-bd"/>
</dbReference>
<dbReference type="GO" id="GO:0005524">
    <property type="term" value="F:ATP binding"/>
    <property type="evidence" value="ECO:0007669"/>
    <property type="project" value="UniProtKB-KW"/>
</dbReference>
<dbReference type="PANTHER" id="PTHR43117:SF4">
    <property type="entry name" value="OSMOPROTECTANT IMPORT ATP-BINDING PROTEIN OSMV"/>
    <property type="match status" value="1"/>
</dbReference>
<dbReference type="EMBL" id="JBHUMR010000013">
    <property type="protein sequence ID" value="MFD2617579.1"/>
    <property type="molecule type" value="Genomic_DNA"/>
</dbReference>
<comment type="similarity">
    <text evidence="1">Belongs to the ABC transporter superfamily.</text>
</comment>
<dbReference type="PANTHER" id="PTHR43117">
    <property type="entry name" value="OSMOPROTECTANT IMPORT ATP-BINDING PROTEIN OSMV"/>
    <property type="match status" value="1"/>
</dbReference>
<keyword evidence="2" id="KW-0813">Transport</keyword>
<dbReference type="PROSITE" id="PS50893">
    <property type="entry name" value="ABC_TRANSPORTER_2"/>
    <property type="match status" value="1"/>
</dbReference>
<dbReference type="Proteomes" id="UP001597458">
    <property type="component" value="Unassembled WGS sequence"/>
</dbReference>
<protein>
    <submittedName>
        <fullName evidence="6">ABC transporter ATP-binding protein</fullName>
    </submittedName>
</protein>
<accession>A0ABW5PSD9</accession>
<evidence type="ECO:0000256" key="4">
    <source>
        <dbReference type="ARBA" id="ARBA00022840"/>
    </source>
</evidence>
<organism evidence="6 7">
    <name type="scientific">Terrilactibacillus laevilacticus</name>
    <dbReference type="NCBI Taxonomy" id="1380157"/>
    <lineage>
        <taxon>Bacteria</taxon>
        <taxon>Bacillati</taxon>
        <taxon>Bacillota</taxon>
        <taxon>Bacilli</taxon>
        <taxon>Bacillales</taxon>
        <taxon>Bacillaceae</taxon>
        <taxon>Terrilactibacillus</taxon>
    </lineage>
</organism>
<reference evidence="7" key="1">
    <citation type="journal article" date="2019" name="Int. J. Syst. Evol. Microbiol.">
        <title>The Global Catalogue of Microorganisms (GCM) 10K type strain sequencing project: providing services to taxonomists for standard genome sequencing and annotation.</title>
        <authorList>
            <consortium name="The Broad Institute Genomics Platform"/>
            <consortium name="The Broad Institute Genome Sequencing Center for Infectious Disease"/>
            <person name="Wu L."/>
            <person name="Ma J."/>
        </authorList>
    </citation>
    <scope>NUCLEOTIDE SEQUENCE [LARGE SCALE GENOMIC DNA]</scope>
    <source>
        <strain evidence="7">TISTR 2241</strain>
    </source>
</reference>
<dbReference type="SUPFAM" id="SSF52540">
    <property type="entry name" value="P-loop containing nucleoside triphosphate hydrolases"/>
    <property type="match status" value="1"/>
</dbReference>
<feature type="domain" description="ABC transporter" evidence="5">
    <location>
        <begin position="2"/>
        <end position="237"/>
    </location>
</feature>
<evidence type="ECO:0000256" key="2">
    <source>
        <dbReference type="ARBA" id="ARBA00022448"/>
    </source>
</evidence>
<dbReference type="Gene3D" id="3.40.50.300">
    <property type="entry name" value="P-loop containing nucleotide triphosphate hydrolases"/>
    <property type="match status" value="1"/>
</dbReference>
<comment type="caution">
    <text evidence="6">The sequence shown here is derived from an EMBL/GenBank/DDBJ whole genome shotgun (WGS) entry which is preliminary data.</text>
</comment>
<dbReference type="Pfam" id="PF00005">
    <property type="entry name" value="ABC_tran"/>
    <property type="match status" value="1"/>
</dbReference>
<evidence type="ECO:0000256" key="1">
    <source>
        <dbReference type="ARBA" id="ARBA00005417"/>
    </source>
</evidence>
<keyword evidence="7" id="KW-1185">Reference proteome</keyword>
<gene>
    <name evidence="6" type="ORF">ACFSTF_09720</name>
</gene>
<evidence type="ECO:0000259" key="5">
    <source>
        <dbReference type="PROSITE" id="PS50893"/>
    </source>
</evidence>
<dbReference type="SMART" id="SM00382">
    <property type="entry name" value="AAA"/>
    <property type="match status" value="1"/>
</dbReference>
<keyword evidence="4 6" id="KW-0067">ATP-binding</keyword>
<dbReference type="InterPro" id="IPR017871">
    <property type="entry name" value="ABC_transporter-like_CS"/>
</dbReference>
<keyword evidence="3" id="KW-0547">Nucleotide-binding</keyword>
<name>A0ABW5PSD9_9BACI</name>
<proteinExistence type="inferred from homology"/>
<dbReference type="RefSeq" id="WP_141190496.1">
    <property type="nucleotide sequence ID" value="NZ_JBHUMR010000013.1"/>
</dbReference>
<evidence type="ECO:0000256" key="3">
    <source>
        <dbReference type="ARBA" id="ARBA00022741"/>
    </source>
</evidence>
<evidence type="ECO:0000313" key="6">
    <source>
        <dbReference type="EMBL" id="MFD2617579.1"/>
    </source>
</evidence>
<dbReference type="InterPro" id="IPR003593">
    <property type="entry name" value="AAA+_ATPase"/>
</dbReference>
<dbReference type="PROSITE" id="PS00211">
    <property type="entry name" value="ABC_TRANSPORTER_1"/>
    <property type="match status" value="1"/>
</dbReference>
<dbReference type="InterPro" id="IPR027417">
    <property type="entry name" value="P-loop_NTPase"/>
</dbReference>
<sequence length="331" mass="37587">MIQFEKATKVYPEGTQAVTDLNLTIKKGEFFVFIGQSGCGKTTTLKLINRLIDLTSGTITINDKSINEYQIDELRWNIGYVLQQIALFPHLTVAENIAVVPELKKWKKVKIDQRVDELLDMVGLDPSVYRHRKPKELSGGEQQRVGVIRALAADPDIILMDEPFSALDPLSREKLQEDLLHLKNKIQKTIVFITHDMKEALRLGDRIGVMKSGQLIQVDTPEELLLNPKNDFVESILQTQREETLLSKSLESILNQIDLEPIEENKASFNEALIITSDTLISEVLILLMENKEIYVEHNGRLLGAFSQKGLKRYLSNRRRGAHGVVSERFS</sequence>
<evidence type="ECO:0000313" key="7">
    <source>
        <dbReference type="Proteomes" id="UP001597458"/>
    </source>
</evidence>